<accession>A0A7Z0EHI9</accession>
<evidence type="ECO:0000313" key="1">
    <source>
        <dbReference type="EMBL" id="NYJ32198.1"/>
    </source>
</evidence>
<name>A0A7Z0EHI9_9ACTN</name>
<proteinExistence type="predicted"/>
<comment type="caution">
    <text evidence="1">The sequence shown here is derived from an EMBL/GenBank/DDBJ whole genome shotgun (WGS) entry which is preliminary data.</text>
</comment>
<protein>
    <submittedName>
        <fullName evidence="1">Uncharacterized protein</fullName>
    </submittedName>
</protein>
<gene>
    <name evidence="1" type="ORF">HNR10_000079</name>
</gene>
<dbReference type="AlphaFoldDB" id="A0A7Z0EHI9"/>
<sequence length="170" mass="18863">MGRVDPGQRSVHTLRRAFADQLTPAEVALWRSGENARRDADVYLTRPPSVRDQVWEADHKQLPILVMPPRGDRSIEVCSGAEHLCTAYPQAHLTPEQVEEFRAAGRAETRRLRAAQRRSARRSRAELTAPMALSRTEPHTFALGARMDVLTAAQRKALDGVGGRAHPIGC</sequence>
<dbReference type="EMBL" id="JACCFS010000001">
    <property type="protein sequence ID" value="NYJ32198.1"/>
    <property type="molecule type" value="Genomic_DNA"/>
</dbReference>
<keyword evidence="2" id="KW-1185">Reference proteome</keyword>
<reference evidence="1 2" key="1">
    <citation type="submission" date="2020-07" db="EMBL/GenBank/DDBJ databases">
        <title>Sequencing the genomes of 1000 actinobacteria strains.</title>
        <authorList>
            <person name="Klenk H.-P."/>
        </authorList>
    </citation>
    <scope>NUCLEOTIDE SEQUENCE [LARGE SCALE GENOMIC DNA]</scope>
    <source>
        <strain evidence="1 2">DSM 44442</strain>
    </source>
</reference>
<dbReference type="RefSeq" id="WP_179819895.1">
    <property type="nucleotide sequence ID" value="NZ_JACCFS010000001.1"/>
</dbReference>
<dbReference type="Proteomes" id="UP000572051">
    <property type="component" value="Unassembled WGS sequence"/>
</dbReference>
<evidence type="ECO:0000313" key="2">
    <source>
        <dbReference type="Proteomes" id="UP000572051"/>
    </source>
</evidence>
<organism evidence="1 2">
    <name type="scientific">Nocardiopsis aegyptia</name>
    <dbReference type="NCBI Taxonomy" id="220378"/>
    <lineage>
        <taxon>Bacteria</taxon>
        <taxon>Bacillati</taxon>
        <taxon>Actinomycetota</taxon>
        <taxon>Actinomycetes</taxon>
        <taxon>Streptosporangiales</taxon>
        <taxon>Nocardiopsidaceae</taxon>
        <taxon>Nocardiopsis</taxon>
    </lineage>
</organism>